<dbReference type="GO" id="GO:0005524">
    <property type="term" value="F:ATP binding"/>
    <property type="evidence" value="ECO:0007669"/>
    <property type="project" value="UniProtKB-KW"/>
</dbReference>
<dbReference type="EMBL" id="QWEY01000005">
    <property type="protein sequence ID" value="RGP37096.1"/>
    <property type="molecule type" value="Genomic_DNA"/>
</dbReference>
<dbReference type="SUPFAM" id="SSF52540">
    <property type="entry name" value="P-loop containing nucleoside triphosphate hydrolases"/>
    <property type="match status" value="1"/>
</dbReference>
<proteinExistence type="predicted"/>
<sequence length="259" mass="28322">MIEWLIGAAVFGLVGELFGASRSKSSSPSPKSILITQPQSGLNLNLAKHEKPETEWNSTRFRQLAAELAWLNNPPQFPAACLTPAILCEAAKYSDYLRQQLARTETGIEDTTQLERIAEFLKNPKEARERAINAHLDRELARWEQFLDQVESKPLTLEQRRAVLSDEDATLVLAGAGSKKTSVITAKAAHLLKSGIRSVDEILPLAYGKDAANEVAVRMGRACDEPVKAWTFHALAYHITGSVEGTKPPLAAHAGESDA</sequence>
<dbReference type="GO" id="GO:0003677">
    <property type="term" value="F:DNA binding"/>
    <property type="evidence" value="ECO:0007669"/>
    <property type="project" value="InterPro"/>
</dbReference>
<dbReference type="OrthoDB" id="5298826at2"/>
<dbReference type="InterPro" id="IPR027417">
    <property type="entry name" value="P-loop_NTPase"/>
</dbReference>
<evidence type="ECO:0000256" key="1">
    <source>
        <dbReference type="ARBA" id="ARBA00022741"/>
    </source>
</evidence>
<gene>
    <name evidence="6" type="ORF">D1012_10515</name>
</gene>
<dbReference type="GO" id="GO:0043138">
    <property type="term" value="F:3'-5' DNA helicase activity"/>
    <property type="evidence" value="ECO:0007669"/>
    <property type="project" value="TreeGrafter"/>
</dbReference>
<dbReference type="GO" id="GO:0000725">
    <property type="term" value="P:recombinational repair"/>
    <property type="evidence" value="ECO:0007669"/>
    <property type="project" value="TreeGrafter"/>
</dbReference>
<dbReference type="Pfam" id="PF00580">
    <property type="entry name" value="UvrD-helicase"/>
    <property type="match status" value="1"/>
</dbReference>
<evidence type="ECO:0000256" key="2">
    <source>
        <dbReference type="ARBA" id="ARBA00022801"/>
    </source>
</evidence>
<evidence type="ECO:0000256" key="3">
    <source>
        <dbReference type="ARBA" id="ARBA00022806"/>
    </source>
</evidence>
<evidence type="ECO:0000313" key="7">
    <source>
        <dbReference type="Proteomes" id="UP000284547"/>
    </source>
</evidence>
<dbReference type="InterPro" id="IPR000212">
    <property type="entry name" value="DNA_helicase_UvrD/REP"/>
</dbReference>
<evidence type="ECO:0000256" key="4">
    <source>
        <dbReference type="ARBA" id="ARBA00022840"/>
    </source>
</evidence>
<dbReference type="PANTHER" id="PTHR11070:SF63">
    <property type="entry name" value="DNA HELICASE IV"/>
    <property type="match status" value="1"/>
</dbReference>
<dbReference type="InterPro" id="IPR014016">
    <property type="entry name" value="UvrD-like_ATP-bd"/>
</dbReference>
<dbReference type="GO" id="GO:0005829">
    <property type="term" value="C:cytosol"/>
    <property type="evidence" value="ECO:0007669"/>
    <property type="project" value="TreeGrafter"/>
</dbReference>
<organism evidence="6 7">
    <name type="scientific">Pseudotabrizicola alkalilacus</name>
    <dbReference type="NCBI Taxonomy" id="2305252"/>
    <lineage>
        <taxon>Bacteria</taxon>
        <taxon>Pseudomonadati</taxon>
        <taxon>Pseudomonadota</taxon>
        <taxon>Alphaproteobacteria</taxon>
        <taxon>Rhodobacterales</taxon>
        <taxon>Paracoccaceae</taxon>
        <taxon>Pseudotabrizicola</taxon>
    </lineage>
</organism>
<evidence type="ECO:0000313" key="6">
    <source>
        <dbReference type="EMBL" id="RGP37096.1"/>
    </source>
</evidence>
<keyword evidence="3" id="KW-0347">Helicase</keyword>
<accession>A0A411Z205</accession>
<dbReference type="PANTHER" id="PTHR11070">
    <property type="entry name" value="UVRD / RECB / PCRA DNA HELICASE FAMILY MEMBER"/>
    <property type="match status" value="1"/>
</dbReference>
<keyword evidence="1" id="KW-0547">Nucleotide-binding</keyword>
<reference evidence="6 7" key="1">
    <citation type="submission" date="2018-08" db="EMBL/GenBank/DDBJ databases">
        <title>Flavobacterium tibetense sp. nov., isolated from a wetland YonghuCo on Tibetan Plateau.</title>
        <authorList>
            <person name="Phurbu D."/>
            <person name="Lu H."/>
            <person name="Xing P."/>
        </authorList>
    </citation>
    <scope>NUCLEOTIDE SEQUENCE [LARGE SCALE GENOMIC DNA]</scope>
    <source>
        <strain evidence="6 7">DJC</strain>
    </source>
</reference>
<keyword evidence="7" id="KW-1185">Reference proteome</keyword>
<name>A0A411Z205_9RHOB</name>
<keyword evidence="4" id="KW-0067">ATP-binding</keyword>
<dbReference type="Proteomes" id="UP000284547">
    <property type="component" value="Unassembled WGS sequence"/>
</dbReference>
<evidence type="ECO:0000259" key="5">
    <source>
        <dbReference type="Pfam" id="PF00580"/>
    </source>
</evidence>
<dbReference type="Gene3D" id="3.40.50.300">
    <property type="entry name" value="P-loop containing nucleotide triphosphate hydrolases"/>
    <property type="match status" value="1"/>
</dbReference>
<keyword evidence="2" id="KW-0378">Hydrolase</keyword>
<dbReference type="GO" id="GO:0016787">
    <property type="term" value="F:hydrolase activity"/>
    <property type="evidence" value="ECO:0007669"/>
    <property type="project" value="UniProtKB-KW"/>
</dbReference>
<comment type="caution">
    <text evidence="6">The sequence shown here is derived from an EMBL/GenBank/DDBJ whole genome shotgun (WGS) entry which is preliminary data.</text>
</comment>
<protein>
    <recommendedName>
        <fullName evidence="5">UvrD-like helicase ATP-binding domain-containing protein</fullName>
    </recommendedName>
</protein>
<dbReference type="RefSeq" id="WP_118151920.1">
    <property type="nucleotide sequence ID" value="NZ_QWEY01000005.1"/>
</dbReference>
<dbReference type="AlphaFoldDB" id="A0A411Z205"/>
<feature type="domain" description="UvrD-like helicase ATP-binding" evidence="5">
    <location>
        <begin position="156"/>
        <end position="239"/>
    </location>
</feature>